<evidence type="ECO:0000256" key="6">
    <source>
        <dbReference type="ARBA" id="ARBA00022989"/>
    </source>
</evidence>
<sequence>MQKNFSVVKKYVNLILDIVLGILGVFLLVFMASYLVDLATYLMKPMTPDNFSVIMQEIISFFMLFEFIMMILRYIQEGHHIPIRYLILICLTAILRQLMVAHGDGLQTLLLSLSILLLVVVLFILGLNGSKFYTLGKAKVEEDHEQDFHH</sequence>
<dbReference type="GO" id="GO:0005886">
    <property type="term" value="C:plasma membrane"/>
    <property type="evidence" value="ECO:0007669"/>
    <property type="project" value="UniProtKB-SubCell"/>
</dbReference>
<dbReference type="InterPro" id="IPR020948">
    <property type="entry name" value="P_starv_induced_PsiE-like"/>
</dbReference>
<comment type="similarity">
    <text evidence="2">Belongs to the PsiE family.</text>
</comment>
<dbReference type="NCBIfam" id="NF002763">
    <property type="entry name" value="PRK02833.1-1"/>
    <property type="match status" value="1"/>
</dbReference>
<dbReference type="GeneID" id="60893358"/>
<evidence type="ECO:0000256" key="2">
    <source>
        <dbReference type="ARBA" id="ARBA00005632"/>
    </source>
</evidence>
<evidence type="ECO:0000256" key="8">
    <source>
        <dbReference type="SAM" id="Phobius"/>
    </source>
</evidence>
<dbReference type="SMR" id="A0A125WA69"/>
<dbReference type="HOGENOM" id="CLU_127561_0_0_9"/>
<accession>A0A125WA69</accession>
<comment type="caution">
    <text evidence="9">The sequence shown here is derived from an EMBL/GenBank/DDBJ whole genome shotgun (WGS) entry which is preliminary data.</text>
</comment>
<evidence type="ECO:0000256" key="5">
    <source>
        <dbReference type="ARBA" id="ARBA00022692"/>
    </source>
</evidence>
<keyword evidence="7 8" id="KW-0472">Membrane</keyword>
<comment type="subcellular location">
    <subcellularLocation>
        <location evidence="1">Cell inner membrane</location>
        <topology evidence="1">Multi-pass membrane protein</topology>
    </subcellularLocation>
</comment>
<evidence type="ECO:0000313" key="10">
    <source>
        <dbReference type="Proteomes" id="UP000004846"/>
    </source>
</evidence>
<keyword evidence="4" id="KW-1003">Cell membrane</keyword>
<feature type="transmembrane region" description="Helical" evidence="8">
    <location>
        <begin position="12"/>
        <end position="34"/>
    </location>
</feature>
<evidence type="ECO:0000256" key="1">
    <source>
        <dbReference type="ARBA" id="ARBA00004429"/>
    </source>
</evidence>
<gene>
    <name evidence="9" type="primary">psiE</name>
    <name evidence="9" type="ORF">HMPREF9498_00196</name>
</gene>
<proteinExistence type="inferred from homology"/>
<dbReference type="AlphaFoldDB" id="A0A125WA69"/>
<reference evidence="9 10" key="1">
    <citation type="submission" date="2010-07" db="EMBL/GenBank/DDBJ databases">
        <authorList>
            <person name="Sid Ahmed O."/>
        </authorList>
    </citation>
    <scope>NUCLEOTIDE SEQUENCE [LARGE SCALE GENOMIC DNA]</scope>
    <source>
        <strain evidence="9 10">TX4248</strain>
    </source>
</reference>
<dbReference type="EMBL" id="AEBR01000005">
    <property type="protein sequence ID" value="EFM84220.1"/>
    <property type="molecule type" value="Genomic_DNA"/>
</dbReference>
<keyword evidence="5 8" id="KW-0812">Transmembrane</keyword>
<keyword evidence="6 8" id="KW-1133">Transmembrane helix</keyword>
<dbReference type="GO" id="GO:0016036">
    <property type="term" value="P:cellular response to phosphate starvation"/>
    <property type="evidence" value="ECO:0007669"/>
    <property type="project" value="InterPro"/>
</dbReference>
<feature type="transmembrane region" description="Helical" evidence="8">
    <location>
        <begin position="106"/>
        <end position="127"/>
    </location>
</feature>
<feature type="transmembrane region" description="Helical" evidence="8">
    <location>
        <begin position="54"/>
        <end position="75"/>
    </location>
</feature>
<organism evidence="9 10">
    <name type="scientific">Enterococcus faecalis TX4248</name>
    <dbReference type="NCBI Taxonomy" id="749495"/>
    <lineage>
        <taxon>Bacteria</taxon>
        <taxon>Bacillati</taxon>
        <taxon>Bacillota</taxon>
        <taxon>Bacilli</taxon>
        <taxon>Lactobacillales</taxon>
        <taxon>Enterococcaceae</taxon>
        <taxon>Enterococcus</taxon>
    </lineage>
</organism>
<dbReference type="PANTHER" id="PTHR37819">
    <property type="entry name" value="PROTEIN PSIE"/>
    <property type="match status" value="1"/>
</dbReference>
<dbReference type="InterPro" id="IPR009315">
    <property type="entry name" value="P_starv_induced_PsiE"/>
</dbReference>
<dbReference type="Pfam" id="PF06146">
    <property type="entry name" value="PsiE"/>
    <property type="match status" value="1"/>
</dbReference>
<protein>
    <recommendedName>
        <fullName evidence="3">Protein PsiE</fullName>
    </recommendedName>
</protein>
<evidence type="ECO:0000313" key="9">
    <source>
        <dbReference type="EMBL" id="EFM84220.1"/>
    </source>
</evidence>
<dbReference type="RefSeq" id="WP_002355869.1">
    <property type="nucleotide sequence ID" value="NZ_GL454411.1"/>
</dbReference>
<evidence type="ECO:0000256" key="3">
    <source>
        <dbReference type="ARBA" id="ARBA00021903"/>
    </source>
</evidence>
<feature type="transmembrane region" description="Helical" evidence="8">
    <location>
        <begin position="82"/>
        <end position="100"/>
    </location>
</feature>
<dbReference type="Proteomes" id="UP000004846">
    <property type="component" value="Unassembled WGS sequence"/>
</dbReference>
<evidence type="ECO:0000256" key="4">
    <source>
        <dbReference type="ARBA" id="ARBA00022475"/>
    </source>
</evidence>
<dbReference type="PANTHER" id="PTHR37819:SF1">
    <property type="entry name" value="PROTEIN PSIE"/>
    <property type="match status" value="1"/>
</dbReference>
<evidence type="ECO:0000256" key="7">
    <source>
        <dbReference type="ARBA" id="ARBA00023136"/>
    </source>
</evidence>
<name>A0A125WA69_ENTFL</name>